<organism evidence="2 3">
    <name type="scientific">Triangularia verruculosa</name>
    <dbReference type="NCBI Taxonomy" id="2587418"/>
    <lineage>
        <taxon>Eukaryota</taxon>
        <taxon>Fungi</taxon>
        <taxon>Dikarya</taxon>
        <taxon>Ascomycota</taxon>
        <taxon>Pezizomycotina</taxon>
        <taxon>Sordariomycetes</taxon>
        <taxon>Sordariomycetidae</taxon>
        <taxon>Sordariales</taxon>
        <taxon>Podosporaceae</taxon>
        <taxon>Triangularia</taxon>
    </lineage>
</organism>
<dbReference type="AlphaFoldDB" id="A0AAN6XHK2"/>
<dbReference type="Proteomes" id="UP001303160">
    <property type="component" value="Unassembled WGS sequence"/>
</dbReference>
<keyword evidence="1" id="KW-0472">Membrane</keyword>
<proteinExistence type="predicted"/>
<keyword evidence="1" id="KW-0812">Transmembrane</keyword>
<reference evidence="2" key="1">
    <citation type="journal article" date="2023" name="Mol. Phylogenet. Evol.">
        <title>Genome-scale phylogeny and comparative genomics of the fungal order Sordariales.</title>
        <authorList>
            <person name="Hensen N."/>
            <person name="Bonometti L."/>
            <person name="Westerberg I."/>
            <person name="Brannstrom I.O."/>
            <person name="Guillou S."/>
            <person name="Cros-Aarteil S."/>
            <person name="Calhoun S."/>
            <person name="Haridas S."/>
            <person name="Kuo A."/>
            <person name="Mondo S."/>
            <person name="Pangilinan J."/>
            <person name="Riley R."/>
            <person name="LaButti K."/>
            <person name="Andreopoulos B."/>
            <person name="Lipzen A."/>
            <person name="Chen C."/>
            <person name="Yan M."/>
            <person name="Daum C."/>
            <person name="Ng V."/>
            <person name="Clum A."/>
            <person name="Steindorff A."/>
            <person name="Ohm R.A."/>
            <person name="Martin F."/>
            <person name="Silar P."/>
            <person name="Natvig D.O."/>
            <person name="Lalanne C."/>
            <person name="Gautier V."/>
            <person name="Ament-Velasquez S.L."/>
            <person name="Kruys A."/>
            <person name="Hutchinson M.I."/>
            <person name="Powell A.J."/>
            <person name="Barry K."/>
            <person name="Miller A.N."/>
            <person name="Grigoriev I.V."/>
            <person name="Debuchy R."/>
            <person name="Gladieux P."/>
            <person name="Hiltunen Thoren M."/>
            <person name="Johannesson H."/>
        </authorList>
    </citation>
    <scope>NUCLEOTIDE SEQUENCE</scope>
    <source>
        <strain evidence="2">CBS 315.58</strain>
    </source>
</reference>
<protein>
    <submittedName>
        <fullName evidence="2">Uncharacterized protein</fullName>
    </submittedName>
</protein>
<gene>
    <name evidence="2" type="ORF">QBC40DRAFT_253763</name>
</gene>
<evidence type="ECO:0000256" key="1">
    <source>
        <dbReference type="SAM" id="Phobius"/>
    </source>
</evidence>
<keyword evidence="1" id="KW-1133">Transmembrane helix</keyword>
<feature type="transmembrane region" description="Helical" evidence="1">
    <location>
        <begin position="393"/>
        <end position="412"/>
    </location>
</feature>
<comment type="caution">
    <text evidence="2">The sequence shown here is derived from an EMBL/GenBank/DDBJ whole genome shotgun (WGS) entry which is preliminary data.</text>
</comment>
<keyword evidence="3" id="KW-1185">Reference proteome</keyword>
<name>A0AAN6XHK2_9PEZI</name>
<reference evidence="2" key="2">
    <citation type="submission" date="2023-05" db="EMBL/GenBank/DDBJ databases">
        <authorList>
            <consortium name="Lawrence Berkeley National Laboratory"/>
            <person name="Steindorff A."/>
            <person name="Hensen N."/>
            <person name="Bonometti L."/>
            <person name="Westerberg I."/>
            <person name="Brannstrom I.O."/>
            <person name="Guillou S."/>
            <person name="Cros-Aarteil S."/>
            <person name="Calhoun S."/>
            <person name="Haridas S."/>
            <person name="Kuo A."/>
            <person name="Mondo S."/>
            <person name="Pangilinan J."/>
            <person name="Riley R."/>
            <person name="Labutti K."/>
            <person name="Andreopoulos B."/>
            <person name="Lipzen A."/>
            <person name="Chen C."/>
            <person name="Yanf M."/>
            <person name="Daum C."/>
            <person name="Ng V."/>
            <person name="Clum A."/>
            <person name="Ohm R."/>
            <person name="Martin F."/>
            <person name="Silar P."/>
            <person name="Natvig D."/>
            <person name="Lalanne C."/>
            <person name="Gautier V."/>
            <person name="Ament-Velasquez S.L."/>
            <person name="Kruys A."/>
            <person name="Hutchinson M.I."/>
            <person name="Powell A.J."/>
            <person name="Barry K."/>
            <person name="Miller A.N."/>
            <person name="Grigoriev I.V."/>
            <person name="Debuchy R."/>
            <person name="Gladieux P."/>
            <person name="Thoren M.H."/>
            <person name="Johannesson H."/>
        </authorList>
    </citation>
    <scope>NUCLEOTIDE SEQUENCE</scope>
    <source>
        <strain evidence="2">CBS 315.58</strain>
    </source>
</reference>
<evidence type="ECO:0000313" key="3">
    <source>
        <dbReference type="Proteomes" id="UP001303160"/>
    </source>
</evidence>
<accession>A0AAN6XHK2</accession>
<sequence>MDTDMDLESLLPTESAVLDSSVVAEALFGLEEAATDEPECTITVEFYIHHVQCELEASFSKFKPLCPLGSLAPGGRRSWYLLCLKALQRHASNKSSFSLDSASRYLSTENLLGVEATDVVYDRLARHFVFALIGASTYLFRPIFAESMDLPVYRIQDLYPKTSHRYASVLANKIMVTDTRRPVSTLLKGFGELGPTMDPMHRTSSTQIIRLYPETFNAHLIISVLKVNIKWTDILCAHLDYDDRTNTLFLFKFPAFCLLNSILHTPQGTKTLWQSCTKTHRDDGDLIPRDLMSEIILSIFLLFGQHARSRHIFHPKDAFPGLAQPLHDPLLKDLCKGLWPLKDSLPEPKSVYYLPNDFPMLSAKLDYLYNRLSQAEPTTLRQLWRDTRNTNQWYTFWAVIFYGTLGLVLAVVQTGLGAAQVYLAGAAGSGSGQDNSTNF</sequence>
<evidence type="ECO:0000313" key="2">
    <source>
        <dbReference type="EMBL" id="KAK4200759.1"/>
    </source>
</evidence>
<dbReference type="EMBL" id="MU863915">
    <property type="protein sequence ID" value="KAK4200759.1"/>
    <property type="molecule type" value="Genomic_DNA"/>
</dbReference>